<dbReference type="InterPro" id="IPR016024">
    <property type="entry name" value="ARM-type_fold"/>
</dbReference>
<sequence length="794" mass="88320">MAFFSGIVKSSLSLLGNNTPGFGYNIGDKVEFYSDQSIWNLHHGIKKDDGSEVSIFVFDCIKNKDRVQLARNAFKRIRTMRHPDVLRYLDGIETDQSIMLVTDPIEPLSSQLNQDPDKNLVIWGLYKVANAIKFLNNDCDMVHGSIKIASIFTNKAGEWKLGGFELLCSMKEESPIILTFGGLVPDAQRYATPEVKKSGWTAIKELPAGAIDSYHLGCLVYEAYNHRFESTDSLLSQKGTIPVSMQRVYTSLLNPSFKSRATADTFLDEGLRPKGFFSNDFVKVNLFLENISIKEQSEKEGFFRKLDSSIETFPSEFSKYKILPELIKAFEFGSGGAKALSAIVKVGDYLSSQEYETVIIEPIIRMFSSPDRAIRVSLLENMPKFIDHMTTKMVTTQVFPNIATGFTDTIPIIREQTIKSILLLVPKLSERIVNYDLLKYLAKLQMDSEPGIRTNTTICLGKIAKYLSDSTRRKVLVPAFTRSLRDGFFHARIAALMALNATSEYYDAQECATRIIPAVSLVLVDKEKLVRDQAFKVINSLINKVQDFAEKMPVTAIIEQSGTPVPEDVTAQGTSMSGVFGGATKGLAGWAVSSIQSRFTSPNGEIENPITSPSPVSIESHKVVAKPTRQSSLTMGNQLGMQTIEADEAIDDNNDGWDEEDNTTFGFNQPEEVNETWDNFEKPSTPFSPLPVHATPVSSFGAYGHSGSKAQGSMKLGHKPKVNDLDLLDDESSEMNNAQYAAEIPSRDSPTSANKDDRKAELERRREERRQRMAELREKKKGGIGAKKIENIGL</sequence>
<dbReference type="PANTHER" id="PTHR12984">
    <property type="entry name" value="SCY1-RELATED S/T PROTEIN KINASE-LIKE"/>
    <property type="match status" value="1"/>
</dbReference>
<name>A0ABP9YBX8_9FUNG</name>
<proteinExistence type="predicted"/>
<dbReference type="InterPro" id="IPR011009">
    <property type="entry name" value="Kinase-like_dom_sf"/>
</dbReference>
<dbReference type="InterPro" id="IPR000719">
    <property type="entry name" value="Prot_kinase_dom"/>
</dbReference>
<evidence type="ECO:0000313" key="4">
    <source>
        <dbReference type="Proteomes" id="UP001476247"/>
    </source>
</evidence>
<feature type="region of interest" description="Disordered" evidence="1">
    <location>
        <begin position="703"/>
        <end position="794"/>
    </location>
</feature>
<organism evidence="3 4">
    <name type="scientific">Helicostylum pulchrum</name>
    <dbReference type="NCBI Taxonomy" id="562976"/>
    <lineage>
        <taxon>Eukaryota</taxon>
        <taxon>Fungi</taxon>
        <taxon>Fungi incertae sedis</taxon>
        <taxon>Mucoromycota</taxon>
        <taxon>Mucoromycotina</taxon>
        <taxon>Mucoromycetes</taxon>
        <taxon>Mucorales</taxon>
        <taxon>Mucorineae</taxon>
        <taxon>Mucoraceae</taxon>
        <taxon>Helicostylum</taxon>
    </lineage>
</organism>
<dbReference type="Proteomes" id="UP001476247">
    <property type="component" value="Unassembled WGS sequence"/>
</dbReference>
<gene>
    <name evidence="3" type="ORF">HPULCUR_009958</name>
</gene>
<dbReference type="Gene3D" id="1.25.10.10">
    <property type="entry name" value="Leucine-rich Repeat Variant"/>
    <property type="match status" value="1"/>
</dbReference>
<comment type="caution">
    <text evidence="3">The sequence shown here is derived from an EMBL/GenBank/DDBJ whole genome shotgun (WGS) entry which is preliminary data.</text>
</comment>
<feature type="domain" description="Protein kinase" evidence="2">
    <location>
        <begin position="9"/>
        <end position="277"/>
    </location>
</feature>
<protein>
    <recommendedName>
        <fullName evidence="2">Protein kinase domain-containing protein</fullName>
    </recommendedName>
</protein>
<dbReference type="Gene3D" id="1.10.510.10">
    <property type="entry name" value="Transferase(Phosphotransferase) domain 1"/>
    <property type="match status" value="1"/>
</dbReference>
<dbReference type="InterPro" id="IPR051177">
    <property type="entry name" value="CIK-Related_Protein"/>
</dbReference>
<dbReference type="InterPro" id="IPR011989">
    <property type="entry name" value="ARM-like"/>
</dbReference>
<dbReference type="Gene3D" id="3.30.200.20">
    <property type="entry name" value="Phosphorylase Kinase, domain 1"/>
    <property type="match status" value="1"/>
</dbReference>
<dbReference type="SUPFAM" id="SSF56112">
    <property type="entry name" value="Protein kinase-like (PK-like)"/>
    <property type="match status" value="1"/>
</dbReference>
<dbReference type="PROSITE" id="PS50011">
    <property type="entry name" value="PROTEIN_KINASE_DOM"/>
    <property type="match status" value="1"/>
</dbReference>
<feature type="compositionally biased region" description="Basic and acidic residues" evidence="1">
    <location>
        <begin position="754"/>
        <end position="778"/>
    </location>
</feature>
<evidence type="ECO:0000256" key="1">
    <source>
        <dbReference type="SAM" id="MobiDB-lite"/>
    </source>
</evidence>
<evidence type="ECO:0000259" key="2">
    <source>
        <dbReference type="PROSITE" id="PS50011"/>
    </source>
</evidence>
<keyword evidence="4" id="KW-1185">Reference proteome</keyword>
<evidence type="ECO:0000313" key="3">
    <source>
        <dbReference type="EMBL" id="GAA5804464.1"/>
    </source>
</evidence>
<dbReference type="EMBL" id="BAABUJ010000035">
    <property type="protein sequence ID" value="GAA5804464.1"/>
    <property type="molecule type" value="Genomic_DNA"/>
</dbReference>
<accession>A0ABP9YBX8</accession>
<reference evidence="3 4" key="1">
    <citation type="submission" date="2024-04" db="EMBL/GenBank/DDBJ databases">
        <title>genome sequences of Mucor flavus KT1a and Helicostylum pulchrum KT1b strains isolation_sourced from the surface of a dry-aged beef.</title>
        <authorList>
            <person name="Toyotome T."/>
            <person name="Hosono M."/>
            <person name="Torimaru M."/>
            <person name="Fukuda K."/>
            <person name="Mikami N."/>
        </authorList>
    </citation>
    <scope>NUCLEOTIDE SEQUENCE [LARGE SCALE GENOMIC DNA]</scope>
    <source>
        <strain evidence="3 4">KT1b</strain>
    </source>
</reference>
<dbReference type="PANTHER" id="PTHR12984:SF3">
    <property type="entry name" value="N-TERMINAL KINASE-LIKE PROTEIN"/>
    <property type="match status" value="1"/>
</dbReference>
<dbReference type="SUPFAM" id="SSF48371">
    <property type="entry name" value="ARM repeat"/>
    <property type="match status" value="1"/>
</dbReference>